<evidence type="ECO:0000313" key="2">
    <source>
        <dbReference type="EMBL" id="KAI5424738.1"/>
    </source>
</evidence>
<dbReference type="AlphaFoldDB" id="A0A9D4XNV9"/>
<gene>
    <name evidence="2" type="ORF">KIW84_030794</name>
</gene>
<keyword evidence="3" id="KW-1185">Reference proteome</keyword>
<dbReference type="Pfam" id="PF03357">
    <property type="entry name" value="Snf7"/>
    <property type="match status" value="1"/>
</dbReference>
<sequence length="126" mass="13988">MQIGAHAMKENKISMEDVDLCLRDVQENIDSQKEIEKALEQTPSYTDIDDEDIEEELEELELALEKEAQAHTPEKTSTSEEGTATLEASELLSETLSNLKLSDNTVGKSRTTRTTSKGEKTANLAM</sequence>
<feature type="compositionally biased region" description="Basic and acidic residues" evidence="1">
    <location>
        <begin position="65"/>
        <end position="78"/>
    </location>
</feature>
<dbReference type="EMBL" id="JAMSHJ010000003">
    <property type="protein sequence ID" value="KAI5424738.1"/>
    <property type="molecule type" value="Genomic_DNA"/>
</dbReference>
<dbReference type="GO" id="GO:0007034">
    <property type="term" value="P:vacuolar transport"/>
    <property type="evidence" value="ECO:0007669"/>
    <property type="project" value="InterPro"/>
</dbReference>
<feature type="compositionally biased region" description="Low complexity" evidence="1">
    <location>
        <begin position="83"/>
        <end position="97"/>
    </location>
</feature>
<evidence type="ECO:0000256" key="1">
    <source>
        <dbReference type="SAM" id="MobiDB-lite"/>
    </source>
</evidence>
<feature type="region of interest" description="Disordered" evidence="1">
    <location>
        <begin position="65"/>
        <end position="126"/>
    </location>
</feature>
<comment type="caution">
    <text evidence="2">The sequence shown here is derived from an EMBL/GenBank/DDBJ whole genome shotgun (WGS) entry which is preliminary data.</text>
</comment>
<dbReference type="Proteomes" id="UP001058974">
    <property type="component" value="Chromosome 3"/>
</dbReference>
<evidence type="ECO:0000313" key="3">
    <source>
        <dbReference type="Proteomes" id="UP001058974"/>
    </source>
</evidence>
<protein>
    <submittedName>
        <fullName evidence="2">Uncharacterized protein</fullName>
    </submittedName>
</protein>
<dbReference type="Gramene" id="Psat03G0079400-T3">
    <property type="protein sequence ID" value="KAI5424738.1"/>
    <property type="gene ID" value="KIW84_030794"/>
</dbReference>
<proteinExistence type="predicted"/>
<organism evidence="2 3">
    <name type="scientific">Pisum sativum</name>
    <name type="common">Garden pea</name>
    <name type="synonym">Lathyrus oleraceus</name>
    <dbReference type="NCBI Taxonomy" id="3888"/>
    <lineage>
        <taxon>Eukaryota</taxon>
        <taxon>Viridiplantae</taxon>
        <taxon>Streptophyta</taxon>
        <taxon>Embryophyta</taxon>
        <taxon>Tracheophyta</taxon>
        <taxon>Spermatophyta</taxon>
        <taxon>Magnoliopsida</taxon>
        <taxon>eudicotyledons</taxon>
        <taxon>Gunneridae</taxon>
        <taxon>Pentapetalae</taxon>
        <taxon>rosids</taxon>
        <taxon>fabids</taxon>
        <taxon>Fabales</taxon>
        <taxon>Fabaceae</taxon>
        <taxon>Papilionoideae</taxon>
        <taxon>50 kb inversion clade</taxon>
        <taxon>NPAAA clade</taxon>
        <taxon>Hologalegina</taxon>
        <taxon>IRL clade</taxon>
        <taxon>Fabeae</taxon>
        <taxon>Lathyrus</taxon>
    </lineage>
</organism>
<feature type="compositionally biased region" description="Polar residues" evidence="1">
    <location>
        <begin position="98"/>
        <end position="115"/>
    </location>
</feature>
<accession>A0A9D4XNV9</accession>
<name>A0A9D4XNV9_PEA</name>
<dbReference type="InterPro" id="IPR005024">
    <property type="entry name" value="Snf7_fam"/>
</dbReference>
<reference evidence="2 3" key="1">
    <citation type="journal article" date="2022" name="Nat. Genet.">
        <title>Improved pea reference genome and pan-genome highlight genomic features and evolutionary characteristics.</title>
        <authorList>
            <person name="Yang T."/>
            <person name="Liu R."/>
            <person name="Luo Y."/>
            <person name="Hu S."/>
            <person name="Wang D."/>
            <person name="Wang C."/>
            <person name="Pandey M.K."/>
            <person name="Ge S."/>
            <person name="Xu Q."/>
            <person name="Li N."/>
            <person name="Li G."/>
            <person name="Huang Y."/>
            <person name="Saxena R.K."/>
            <person name="Ji Y."/>
            <person name="Li M."/>
            <person name="Yan X."/>
            <person name="He Y."/>
            <person name="Liu Y."/>
            <person name="Wang X."/>
            <person name="Xiang C."/>
            <person name="Varshney R.K."/>
            <person name="Ding H."/>
            <person name="Gao S."/>
            <person name="Zong X."/>
        </authorList>
    </citation>
    <scope>NUCLEOTIDE SEQUENCE [LARGE SCALE GENOMIC DNA]</scope>
    <source>
        <strain evidence="2 3">cv. Zhongwan 6</strain>
    </source>
</reference>